<dbReference type="Proteomes" id="UP000218244">
    <property type="component" value="Chromosome"/>
</dbReference>
<dbReference type="AlphaFoldDB" id="A0A160PRH5"/>
<dbReference type="Pfam" id="PF00293">
    <property type="entry name" value="NUDIX"/>
    <property type="match status" value="1"/>
</dbReference>
<evidence type="ECO:0000313" key="5">
    <source>
        <dbReference type="EMBL" id="BAU95421.1"/>
    </source>
</evidence>
<protein>
    <submittedName>
        <fullName evidence="5">NUDIX family protein</fullName>
    </submittedName>
</protein>
<evidence type="ECO:0000313" key="6">
    <source>
        <dbReference type="Proteomes" id="UP000218244"/>
    </source>
</evidence>
<dbReference type="KEGG" id="csur:N24_1159"/>
<dbReference type="PRINTS" id="PR00502">
    <property type="entry name" value="NUDIXFAMILY"/>
</dbReference>
<evidence type="ECO:0000256" key="2">
    <source>
        <dbReference type="ARBA" id="ARBA00022801"/>
    </source>
</evidence>
<dbReference type="PROSITE" id="PS51462">
    <property type="entry name" value="NUDIX"/>
    <property type="match status" value="1"/>
</dbReference>
<evidence type="ECO:0000256" key="1">
    <source>
        <dbReference type="ARBA" id="ARBA00005582"/>
    </source>
</evidence>
<keyword evidence="2 3" id="KW-0378">Hydrolase</keyword>
<feature type="domain" description="Nudix hydrolase" evidence="4">
    <location>
        <begin position="1"/>
        <end position="154"/>
    </location>
</feature>
<dbReference type="PROSITE" id="PS00893">
    <property type="entry name" value="NUDIX_BOX"/>
    <property type="match status" value="1"/>
</dbReference>
<dbReference type="SUPFAM" id="SSF55811">
    <property type="entry name" value="Nudix"/>
    <property type="match status" value="1"/>
</dbReference>
<dbReference type="Gene3D" id="3.90.79.10">
    <property type="entry name" value="Nucleoside Triphosphate Pyrophosphohydrolase"/>
    <property type="match status" value="1"/>
</dbReference>
<keyword evidence="6" id="KW-1185">Reference proteome</keyword>
<dbReference type="InterPro" id="IPR015797">
    <property type="entry name" value="NUDIX_hydrolase-like_dom_sf"/>
</dbReference>
<dbReference type="EMBL" id="AP017369">
    <property type="protein sequence ID" value="BAU95421.1"/>
    <property type="molecule type" value="Genomic_DNA"/>
</dbReference>
<sequence length="154" mass="17227">MIHMDRTLRGPERRVVEKALGYVIQNHQLLVFTHDDTPITVTGVQVPGGTIEPTESPEDAVVREVFEETGVAVRIVNSLGTAFYDAWPTKPELHKRHFFQLAPLQQVEMDSWSAGEMDCSDGGAPQRWTCYWMPIEHAHVLCAGMGAKLGELEL</sequence>
<evidence type="ECO:0000256" key="3">
    <source>
        <dbReference type="RuleBase" id="RU003476"/>
    </source>
</evidence>
<evidence type="ECO:0000259" key="4">
    <source>
        <dbReference type="PROSITE" id="PS51462"/>
    </source>
</evidence>
<name>A0A160PRH5_9CORY</name>
<proteinExistence type="inferred from homology"/>
<dbReference type="InterPro" id="IPR000086">
    <property type="entry name" value="NUDIX_hydrolase_dom"/>
</dbReference>
<dbReference type="InterPro" id="IPR020084">
    <property type="entry name" value="NUDIX_hydrolase_CS"/>
</dbReference>
<dbReference type="InterPro" id="IPR020476">
    <property type="entry name" value="Nudix_hydrolase"/>
</dbReference>
<dbReference type="GO" id="GO:0016787">
    <property type="term" value="F:hydrolase activity"/>
    <property type="evidence" value="ECO:0007669"/>
    <property type="project" value="UniProtKB-KW"/>
</dbReference>
<gene>
    <name evidence="5" type="ORF">N24_1159</name>
</gene>
<dbReference type="CDD" id="cd04663">
    <property type="entry name" value="NUDIX_Hydrolase"/>
    <property type="match status" value="1"/>
</dbReference>
<organism evidence="5 6">
    <name type="scientific">Corynebacterium suranareeae</name>
    <dbReference type="NCBI Taxonomy" id="2506452"/>
    <lineage>
        <taxon>Bacteria</taxon>
        <taxon>Bacillati</taxon>
        <taxon>Actinomycetota</taxon>
        <taxon>Actinomycetes</taxon>
        <taxon>Mycobacteriales</taxon>
        <taxon>Corynebacteriaceae</taxon>
        <taxon>Corynebacterium</taxon>
    </lineage>
</organism>
<reference evidence="5 6" key="1">
    <citation type="submission" date="2016-02" db="EMBL/GenBank/DDBJ databases">
        <title>Corynebacterium glutamicum N24 whole genome sequencing project.</title>
        <authorList>
            <person name="Matsutani M."/>
            <person name="Nangtapong N."/>
            <person name="Yakushi T."/>
            <person name="Matsushita K."/>
        </authorList>
    </citation>
    <scope>NUCLEOTIDE SEQUENCE [LARGE SCALE GENOMIC DNA]</scope>
    <source>
        <strain evidence="5 6">N24</strain>
    </source>
</reference>
<comment type="similarity">
    <text evidence="1 3">Belongs to the Nudix hydrolase family.</text>
</comment>
<accession>A0A160PRH5</accession>